<protein>
    <recommendedName>
        <fullName evidence="4">Glucose-methanol-choline oxidoreductase N-terminal domain-containing protein</fullName>
    </recommendedName>
</protein>
<dbReference type="PANTHER" id="PTHR11552:SF115">
    <property type="entry name" value="DEHYDROGENASE XPTC-RELATED"/>
    <property type="match status" value="1"/>
</dbReference>
<keyword evidence="3" id="KW-0285">Flavoprotein</keyword>
<sequence length="469" mass="51974">MGYTPKIYADSEIEPRFQNSSVHGKTGPIHVSYPNFYWPQANNWFAALEELNIPLSAEPNEGLEAGGYFLPLNIHPDNQTRWDARRGYYDPNVDRRNFNVQVNSYVTKVLFDDGETLNATGVEFSSGPDGSRKTVYARREVIMAAGAIHTPQLLELSGIGQRDVLEPLEIPVLISLPGVGNNLQDHAMLRLSYDYTNSSVRDINDFFLNSTFNDESAAEFFASRTGPWTGKPSGAVAFPSLRQVTNDTSSRILRAQSLGDHLPSTYANESTLRAGFEIQAQNLLKDIDHRYTPAFEILNDNAGGLHLALMRPLSRGTTHITTADPFELPSVDPRWLQDPFDFDLMILAMQTNQRILKTRAIQQLQPSYPEVSEDADVEQLAAVIRTGTGTQFHYSCTAAMLPRHLGGVVSDQLIVYGTNNLRIVDTSIYPMVPGAHTQAVAFGTAEKAADIIKLTRCVGFLSFIMNTQG</sequence>
<dbReference type="EMBL" id="JAVRRD010000011">
    <property type="protein sequence ID" value="KAK5054027.1"/>
    <property type="molecule type" value="Genomic_DNA"/>
</dbReference>
<feature type="active site" description="Proton donor" evidence="2">
    <location>
        <position position="393"/>
    </location>
</feature>
<evidence type="ECO:0000256" key="2">
    <source>
        <dbReference type="PIRSR" id="PIRSR000137-1"/>
    </source>
</evidence>
<feature type="binding site" evidence="3">
    <location>
        <position position="106"/>
    </location>
    <ligand>
        <name>FAD</name>
        <dbReference type="ChEBI" id="CHEBI:57692"/>
    </ligand>
</feature>
<dbReference type="Gene3D" id="3.30.560.10">
    <property type="entry name" value="Glucose Oxidase, domain 3"/>
    <property type="match status" value="1"/>
</dbReference>
<reference evidence="5 6" key="1">
    <citation type="submission" date="2023-08" db="EMBL/GenBank/DDBJ databases">
        <title>Black Yeasts Isolated from many extreme environments.</title>
        <authorList>
            <person name="Coleine C."/>
            <person name="Stajich J.E."/>
            <person name="Selbmann L."/>
        </authorList>
    </citation>
    <scope>NUCLEOTIDE SEQUENCE [LARGE SCALE GENOMIC DNA]</scope>
    <source>
        <strain evidence="5 6">CCFEE 5792</strain>
    </source>
</reference>
<feature type="active site" description="Proton acceptor" evidence="2">
    <location>
        <position position="436"/>
    </location>
</feature>
<evidence type="ECO:0000259" key="4">
    <source>
        <dbReference type="PROSITE" id="PS00624"/>
    </source>
</evidence>
<dbReference type="GO" id="GO:0044550">
    <property type="term" value="P:secondary metabolite biosynthetic process"/>
    <property type="evidence" value="ECO:0007669"/>
    <property type="project" value="TreeGrafter"/>
</dbReference>
<keyword evidence="6" id="KW-1185">Reference proteome</keyword>
<dbReference type="InterPro" id="IPR036188">
    <property type="entry name" value="FAD/NAD-bd_sf"/>
</dbReference>
<dbReference type="PIRSF" id="PIRSF000137">
    <property type="entry name" value="Alcohol_oxidase"/>
    <property type="match status" value="1"/>
</dbReference>
<comment type="similarity">
    <text evidence="1">Belongs to the GMC oxidoreductase family.</text>
</comment>
<evidence type="ECO:0000313" key="5">
    <source>
        <dbReference type="EMBL" id="KAK5054027.1"/>
    </source>
</evidence>
<evidence type="ECO:0000256" key="1">
    <source>
        <dbReference type="ARBA" id="ARBA00010790"/>
    </source>
</evidence>
<feature type="domain" description="Glucose-methanol-choline oxidoreductase N-terminal" evidence="4">
    <location>
        <begin position="146"/>
        <end position="160"/>
    </location>
</feature>
<proteinExistence type="inferred from homology"/>
<dbReference type="GeneID" id="89970205"/>
<dbReference type="PANTHER" id="PTHR11552">
    <property type="entry name" value="GLUCOSE-METHANOL-CHOLINE GMC OXIDOREDUCTASE"/>
    <property type="match status" value="1"/>
</dbReference>
<comment type="cofactor">
    <cofactor evidence="3">
        <name>FAD</name>
        <dbReference type="ChEBI" id="CHEBI:57692"/>
    </cofactor>
</comment>
<dbReference type="Gene3D" id="3.50.50.60">
    <property type="entry name" value="FAD/NAD(P)-binding domain"/>
    <property type="match status" value="1"/>
</dbReference>
<dbReference type="Pfam" id="PF05199">
    <property type="entry name" value="GMC_oxred_C"/>
    <property type="match status" value="1"/>
</dbReference>
<dbReference type="SUPFAM" id="SSF51905">
    <property type="entry name" value="FAD/NAD(P)-binding domain"/>
    <property type="match status" value="1"/>
</dbReference>
<name>A0AAV9NFL8_9EURO</name>
<dbReference type="Proteomes" id="UP001358417">
    <property type="component" value="Unassembled WGS sequence"/>
</dbReference>
<organism evidence="5 6">
    <name type="scientific">Exophiala bonariae</name>
    <dbReference type="NCBI Taxonomy" id="1690606"/>
    <lineage>
        <taxon>Eukaryota</taxon>
        <taxon>Fungi</taxon>
        <taxon>Dikarya</taxon>
        <taxon>Ascomycota</taxon>
        <taxon>Pezizomycotina</taxon>
        <taxon>Eurotiomycetes</taxon>
        <taxon>Chaetothyriomycetidae</taxon>
        <taxon>Chaetothyriales</taxon>
        <taxon>Herpotrichiellaceae</taxon>
        <taxon>Exophiala</taxon>
    </lineage>
</organism>
<dbReference type="GO" id="GO:0016614">
    <property type="term" value="F:oxidoreductase activity, acting on CH-OH group of donors"/>
    <property type="evidence" value="ECO:0007669"/>
    <property type="project" value="InterPro"/>
</dbReference>
<keyword evidence="3" id="KW-0274">FAD</keyword>
<dbReference type="PROSITE" id="PS00624">
    <property type="entry name" value="GMC_OXRED_2"/>
    <property type="match status" value="1"/>
</dbReference>
<evidence type="ECO:0000256" key="3">
    <source>
        <dbReference type="PIRSR" id="PIRSR000137-2"/>
    </source>
</evidence>
<comment type="caution">
    <text evidence="5">The sequence shown here is derived from an EMBL/GenBank/DDBJ whole genome shotgun (WGS) entry which is preliminary data.</text>
</comment>
<dbReference type="Pfam" id="PF00732">
    <property type="entry name" value="GMC_oxred_N"/>
    <property type="match status" value="1"/>
</dbReference>
<dbReference type="InterPro" id="IPR000172">
    <property type="entry name" value="GMC_OxRdtase_N"/>
</dbReference>
<dbReference type="GO" id="GO:0050660">
    <property type="term" value="F:flavin adenine dinucleotide binding"/>
    <property type="evidence" value="ECO:0007669"/>
    <property type="project" value="InterPro"/>
</dbReference>
<evidence type="ECO:0000313" key="6">
    <source>
        <dbReference type="Proteomes" id="UP001358417"/>
    </source>
</evidence>
<dbReference type="InterPro" id="IPR012132">
    <property type="entry name" value="GMC_OxRdtase"/>
</dbReference>
<dbReference type="RefSeq" id="XP_064707152.1">
    <property type="nucleotide sequence ID" value="XM_064845607.1"/>
</dbReference>
<dbReference type="AlphaFoldDB" id="A0AAV9NFL8"/>
<gene>
    <name evidence="5" type="ORF">LTR84_001989</name>
</gene>
<dbReference type="InterPro" id="IPR007867">
    <property type="entry name" value="GMC_OxRtase_C"/>
</dbReference>
<accession>A0AAV9NFL8</accession>
<dbReference type="SUPFAM" id="SSF54373">
    <property type="entry name" value="FAD-linked reductases, C-terminal domain"/>
    <property type="match status" value="1"/>
</dbReference>